<comment type="caution">
    <text evidence="8">The sequence shown here is derived from an EMBL/GenBank/DDBJ whole genome shotgun (WGS) entry which is preliminary data.</text>
</comment>
<feature type="transmembrane region" description="Helical" evidence="7">
    <location>
        <begin position="81"/>
        <end position="101"/>
    </location>
</feature>
<feature type="region of interest" description="Disordered" evidence="6">
    <location>
        <begin position="378"/>
        <end position="404"/>
    </location>
</feature>
<accession>A0ABS5W6Z9</accession>
<comment type="similarity">
    <text evidence="2">Belongs to the TrbL/VirB6 family.</text>
</comment>
<feature type="transmembrane region" description="Helical" evidence="7">
    <location>
        <begin position="220"/>
        <end position="240"/>
    </location>
</feature>
<evidence type="ECO:0000256" key="4">
    <source>
        <dbReference type="ARBA" id="ARBA00022989"/>
    </source>
</evidence>
<evidence type="ECO:0000313" key="9">
    <source>
        <dbReference type="Proteomes" id="UP000811255"/>
    </source>
</evidence>
<dbReference type="RefSeq" id="WP_214536680.1">
    <property type="nucleotide sequence ID" value="NZ_JAHFVK010000002.1"/>
</dbReference>
<dbReference type="InterPro" id="IPR007688">
    <property type="entry name" value="Conjugal_tfr_TrbL/VirB6"/>
</dbReference>
<evidence type="ECO:0000256" key="2">
    <source>
        <dbReference type="ARBA" id="ARBA00007802"/>
    </source>
</evidence>
<evidence type="ECO:0000256" key="6">
    <source>
        <dbReference type="SAM" id="MobiDB-lite"/>
    </source>
</evidence>
<name>A0ABS5W6Z9_9SPHN</name>
<evidence type="ECO:0000256" key="1">
    <source>
        <dbReference type="ARBA" id="ARBA00004141"/>
    </source>
</evidence>
<feature type="transmembrane region" description="Helical" evidence="7">
    <location>
        <begin position="190"/>
        <end position="208"/>
    </location>
</feature>
<evidence type="ECO:0000313" key="8">
    <source>
        <dbReference type="EMBL" id="MBT2135088.1"/>
    </source>
</evidence>
<feature type="region of interest" description="Disordered" evidence="6">
    <location>
        <begin position="303"/>
        <end position="359"/>
    </location>
</feature>
<sequence>MTVSLDPATCQQALDGVGSGVAASLYAVDCAATATAQAAFGRLFGTDGALLPVLTILLTLFVAFFAFALITGRSNLGIASLTPRMMTLGLVLTFATSWIAYQGVVWNLAVGAPDQIASLLMGTRGSATQLFAGRIDVVFSALMEADNARNAGGAGAAAVSTFSPPGLMWLGATLLLLGTVGILATTRIALAVLLALGPVFVVLALFPATRGLFTGWLKGVIMLALAPLFAVLCGTLMLELSVPVLRTLIEAPNGEIDPRAAMAFFVIGAVHLSLMIMALKVAGTMVAGWTVFGLTGSGKEASGGSTMSSSRIPPAPPAIAPAAQSAASAPAPSREIRLSATTPVAANDTTGGAAGTSRETRIVGPGAVAAPQAAASSANASLSRARGVGSRFRAVPHKMPETIR</sequence>
<keyword evidence="5 7" id="KW-0472">Membrane</keyword>
<feature type="compositionally biased region" description="Low complexity" evidence="6">
    <location>
        <begin position="320"/>
        <end position="333"/>
    </location>
</feature>
<reference evidence="8 9" key="1">
    <citation type="submission" date="2021-05" db="EMBL/GenBank/DDBJ databases">
        <title>Croceibacterium sp. LX-88 genome sequence.</title>
        <authorList>
            <person name="Luo X."/>
        </authorList>
    </citation>
    <scope>NUCLEOTIDE SEQUENCE [LARGE SCALE GENOMIC DNA]</scope>
    <source>
        <strain evidence="8 9">LX-88</strain>
    </source>
</reference>
<evidence type="ECO:0000256" key="5">
    <source>
        <dbReference type="ARBA" id="ARBA00023136"/>
    </source>
</evidence>
<organism evidence="8 9">
    <name type="scientific">Croceibacterium selenioxidans</name>
    <dbReference type="NCBI Taxonomy" id="2838833"/>
    <lineage>
        <taxon>Bacteria</taxon>
        <taxon>Pseudomonadati</taxon>
        <taxon>Pseudomonadota</taxon>
        <taxon>Alphaproteobacteria</taxon>
        <taxon>Sphingomonadales</taxon>
        <taxon>Erythrobacteraceae</taxon>
        <taxon>Croceibacterium</taxon>
    </lineage>
</organism>
<protein>
    <submittedName>
        <fullName evidence="8">Type IV secretion system protein</fullName>
    </submittedName>
</protein>
<proteinExistence type="inferred from homology"/>
<feature type="transmembrane region" description="Helical" evidence="7">
    <location>
        <begin position="260"/>
        <end position="279"/>
    </location>
</feature>
<dbReference type="Pfam" id="PF04610">
    <property type="entry name" value="TrbL"/>
    <property type="match status" value="1"/>
</dbReference>
<evidence type="ECO:0000256" key="3">
    <source>
        <dbReference type="ARBA" id="ARBA00022692"/>
    </source>
</evidence>
<evidence type="ECO:0000256" key="7">
    <source>
        <dbReference type="SAM" id="Phobius"/>
    </source>
</evidence>
<keyword evidence="4 7" id="KW-1133">Transmembrane helix</keyword>
<keyword evidence="3 7" id="KW-0812">Transmembrane</keyword>
<gene>
    <name evidence="8" type="ORF">KK137_12185</name>
</gene>
<feature type="transmembrane region" description="Helical" evidence="7">
    <location>
        <begin position="166"/>
        <end position="183"/>
    </location>
</feature>
<comment type="subcellular location">
    <subcellularLocation>
        <location evidence="1">Membrane</location>
        <topology evidence="1">Multi-pass membrane protein</topology>
    </subcellularLocation>
</comment>
<dbReference type="EMBL" id="JAHFVK010000002">
    <property type="protein sequence ID" value="MBT2135088.1"/>
    <property type="molecule type" value="Genomic_DNA"/>
</dbReference>
<feature type="transmembrane region" description="Helical" evidence="7">
    <location>
        <begin position="49"/>
        <end position="69"/>
    </location>
</feature>
<keyword evidence="9" id="KW-1185">Reference proteome</keyword>
<dbReference type="Proteomes" id="UP000811255">
    <property type="component" value="Unassembled WGS sequence"/>
</dbReference>